<name>A0A6L6PNL5_9BURK</name>
<proteinExistence type="predicted"/>
<organism evidence="2 3">
    <name type="scientific">Duganella radicis</name>
    <dbReference type="NCBI Taxonomy" id="551988"/>
    <lineage>
        <taxon>Bacteria</taxon>
        <taxon>Pseudomonadati</taxon>
        <taxon>Pseudomonadota</taxon>
        <taxon>Betaproteobacteria</taxon>
        <taxon>Burkholderiales</taxon>
        <taxon>Oxalobacteraceae</taxon>
        <taxon>Telluria group</taxon>
        <taxon>Duganella</taxon>
    </lineage>
</organism>
<dbReference type="OrthoDB" id="5608857at2"/>
<dbReference type="Proteomes" id="UP000475582">
    <property type="component" value="Unassembled WGS sequence"/>
</dbReference>
<dbReference type="RefSeq" id="WP_155466572.1">
    <property type="nucleotide sequence ID" value="NZ_WNKY01000036.1"/>
</dbReference>
<evidence type="ECO:0000256" key="1">
    <source>
        <dbReference type="SAM" id="Phobius"/>
    </source>
</evidence>
<evidence type="ECO:0000313" key="3">
    <source>
        <dbReference type="Proteomes" id="UP000475582"/>
    </source>
</evidence>
<evidence type="ECO:0000313" key="2">
    <source>
        <dbReference type="EMBL" id="MTV40563.1"/>
    </source>
</evidence>
<keyword evidence="1" id="KW-1133">Transmembrane helix</keyword>
<keyword evidence="1" id="KW-0472">Membrane</keyword>
<reference evidence="2 3" key="1">
    <citation type="submission" date="2019-11" db="EMBL/GenBank/DDBJ databases">
        <title>Type strains purchased from KCTC, JCM and DSMZ.</title>
        <authorList>
            <person name="Lu H."/>
        </authorList>
    </citation>
    <scope>NUCLEOTIDE SEQUENCE [LARGE SCALE GENOMIC DNA]</scope>
    <source>
        <strain evidence="2 3">KCTC 22382</strain>
    </source>
</reference>
<sequence>MASVKKRHQSGFTYMALLFFVAIMGVTLAATGQLWSTAQQRIKERELLYIGGEFQRAIGAYYERTPGAIKRFPTQLDDLLTDRRMAGTVHHLRRIYLDPMTLSADWGLVQAPDGGIMGVYSHSTSTPVKTGNFADEQAGFDAAESYADWRFIYVPAKEAVPGR</sequence>
<gene>
    <name evidence="2" type="ORF">GM676_23675</name>
</gene>
<protein>
    <submittedName>
        <fullName evidence="2">Type II secretion system protein</fullName>
    </submittedName>
</protein>
<comment type="caution">
    <text evidence="2">The sequence shown here is derived from an EMBL/GenBank/DDBJ whole genome shotgun (WGS) entry which is preliminary data.</text>
</comment>
<dbReference type="EMBL" id="WNKY01000036">
    <property type="protein sequence ID" value="MTV40563.1"/>
    <property type="molecule type" value="Genomic_DNA"/>
</dbReference>
<keyword evidence="3" id="KW-1185">Reference proteome</keyword>
<keyword evidence="1" id="KW-0812">Transmembrane</keyword>
<feature type="transmembrane region" description="Helical" evidence="1">
    <location>
        <begin position="12"/>
        <end position="35"/>
    </location>
</feature>
<accession>A0A6L6PNL5</accession>
<dbReference type="AlphaFoldDB" id="A0A6L6PNL5"/>